<name>A0A921RQ86_SORBI</name>
<protein>
    <submittedName>
        <fullName evidence="1">Uncharacterized protein</fullName>
    </submittedName>
</protein>
<dbReference type="Proteomes" id="UP000807115">
    <property type="component" value="Chromosome 2"/>
</dbReference>
<dbReference type="AlphaFoldDB" id="A0A921RQ86"/>
<dbReference type="EMBL" id="CM027681">
    <property type="protein sequence ID" value="KAG0544156.1"/>
    <property type="molecule type" value="Genomic_DNA"/>
</dbReference>
<evidence type="ECO:0000313" key="2">
    <source>
        <dbReference type="Proteomes" id="UP000807115"/>
    </source>
</evidence>
<proteinExistence type="predicted"/>
<sequence>MLGNIQVMSVLGWRLCKLHDNGKMTSGRHLSVDCADLDHKTGAGDGGARQGAPRRQWHRHQFPCWQGVLRHGVGVLVRGQLPCQHPHCCEGDHWHLRH</sequence>
<reference evidence="1" key="1">
    <citation type="journal article" date="2019" name="BMC Genomics">
        <title>A new reference genome for Sorghum bicolor reveals high levels of sequence similarity between sweet and grain genotypes: implications for the genetics of sugar metabolism.</title>
        <authorList>
            <person name="Cooper E.A."/>
            <person name="Brenton Z.W."/>
            <person name="Flinn B.S."/>
            <person name="Jenkins J."/>
            <person name="Shu S."/>
            <person name="Flowers D."/>
            <person name="Luo F."/>
            <person name="Wang Y."/>
            <person name="Xia P."/>
            <person name="Barry K."/>
            <person name="Daum C."/>
            <person name="Lipzen A."/>
            <person name="Yoshinaga Y."/>
            <person name="Schmutz J."/>
            <person name="Saski C."/>
            <person name="Vermerris W."/>
            <person name="Kresovich S."/>
        </authorList>
    </citation>
    <scope>NUCLEOTIDE SEQUENCE</scope>
</reference>
<comment type="caution">
    <text evidence="1">The sequence shown here is derived from an EMBL/GenBank/DDBJ whole genome shotgun (WGS) entry which is preliminary data.</text>
</comment>
<gene>
    <name evidence="1" type="ORF">BDA96_02G250900</name>
</gene>
<accession>A0A921RQ86</accession>
<reference evidence="1" key="2">
    <citation type="submission" date="2020-10" db="EMBL/GenBank/DDBJ databases">
        <authorList>
            <person name="Cooper E.A."/>
            <person name="Brenton Z.W."/>
            <person name="Flinn B.S."/>
            <person name="Jenkins J."/>
            <person name="Shu S."/>
            <person name="Flowers D."/>
            <person name="Luo F."/>
            <person name="Wang Y."/>
            <person name="Xia P."/>
            <person name="Barry K."/>
            <person name="Daum C."/>
            <person name="Lipzen A."/>
            <person name="Yoshinaga Y."/>
            <person name="Schmutz J."/>
            <person name="Saski C."/>
            <person name="Vermerris W."/>
            <person name="Kresovich S."/>
        </authorList>
    </citation>
    <scope>NUCLEOTIDE SEQUENCE</scope>
</reference>
<evidence type="ECO:0000313" key="1">
    <source>
        <dbReference type="EMBL" id="KAG0544156.1"/>
    </source>
</evidence>
<organism evidence="1 2">
    <name type="scientific">Sorghum bicolor</name>
    <name type="common">Sorghum</name>
    <name type="synonym">Sorghum vulgare</name>
    <dbReference type="NCBI Taxonomy" id="4558"/>
    <lineage>
        <taxon>Eukaryota</taxon>
        <taxon>Viridiplantae</taxon>
        <taxon>Streptophyta</taxon>
        <taxon>Embryophyta</taxon>
        <taxon>Tracheophyta</taxon>
        <taxon>Spermatophyta</taxon>
        <taxon>Magnoliopsida</taxon>
        <taxon>Liliopsida</taxon>
        <taxon>Poales</taxon>
        <taxon>Poaceae</taxon>
        <taxon>PACMAD clade</taxon>
        <taxon>Panicoideae</taxon>
        <taxon>Andropogonodae</taxon>
        <taxon>Andropogoneae</taxon>
        <taxon>Sorghinae</taxon>
        <taxon>Sorghum</taxon>
    </lineage>
</organism>